<protein>
    <submittedName>
        <fullName evidence="4">SRCR domain-containing protein</fullName>
    </submittedName>
</protein>
<name>A0A084W386_ANOSI</name>
<dbReference type="PROSITE" id="PS50287">
    <property type="entry name" value="SRCR_2"/>
    <property type="match status" value="1"/>
</dbReference>
<sequence length="105" mass="11519">MPSAYTDGSNGGALRRLHSDAQIEWVVGAPRDVASEGCVYDRPLLGRLVGGDDYTALMTRLCEMGNCSRQVEARIRTGVRGWTRICSSHRCLIFRYYGVLCSGCG</sequence>
<organism evidence="3">
    <name type="scientific">Anopheles sinensis</name>
    <name type="common">Mosquito</name>
    <dbReference type="NCBI Taxonomy" id="74873"/>
    <lineage>
        <taxon>Eukaryota</taxon>
        <taxon>Metazoa</taxon>
        <taxon>Ecdysozoa</taxon>
        <taxon>Arthropoda</taxon>
        <taxon>Hexapoda</taxon>
        <taxon>Insecta</taxon>
        <taxon>Pterygota</taxon>
        <taxon>Neoptera</taxon>
        <taxon>Endopterygota</taxon>
        <taxon>Diptera</taxon>
        <taxon>Nematocera</taxon>
        <taxon>Culicoidea</taxon>
        <taxon>Culicidae</taxon>
        <taxon>Anophelinae</taxon>
        <taxon>Anopheles</taxon>
    </lineage>
</organism>
<reference evidence="3 5" key="1">
    <citation type="journal article" date="2014" name="BMC Genomics">
        <title>Genome sequence of Anopheles sinensis provides insight into genetics basis of mosquito competence for malaria parasites.</title>
        <authorList>
            <person name="Zhou D."/>
            <person name="Zhang D."/>
            <person name="Ding G."/>
            <person name="Shi L."/>
            <person name="Hou Q."/>
            <person name="Ye Y."/>
            <person name="Xu Y."/>
            <person name="Zhou H."/>
            <person name="Xiong C."/>
            <person name="Li S."/>
            <person name="Yu J."/>
            <person name="Hong S."/>
            <person name="Yu X."/>
            <person name="Zou P."/>
            <person name="Chen C."/>
            <person name="Chang X."/>
            <person name="Wang W."/>
            <person name="Lv Y."/>
            <person name="Sun Y."/>
            <person name="Ma L."/>
            <person name="Shen B."/>
            <person name="Zhu C."/>
        </authorList>
    </citation>
    <scope>NUCLEOTIDE SEQUENCE [LARGE SCALE GENOMIC DNA]</scope>
</reference>
<keyword evidence="5" id="KW-1185">Reference proteome</keyword>
<accession>A0A084W386</accession>
<evidence type="ECO:0000256" key="1">
    <source>
        <dbReference type="PROSITE-ProRule" id="PRU00196"/>
    </source>
</evidence>
<dbReference type="EMBL" id="KE525281">
    <property type="protein sequence ID" value="KFB44680.1"/>
    <property type="molecule type" value="Genomic_DNA"/>
</dbReference>
<dbReference type="VEuPathDB" id="VectorBase:ASIC012586"/>
<gene>
    <name evidence="3" type="ORF">ZHAS_00012586</name>
</gene>
<evidence type="ECO:0000313" key="3">
    <source>
        <dbReference type="EMBL" id="KFB44680.1"/>
    </source>
</evidence>
<dbReference type="EMBL" id="ATLV01019858">
    <property type="status" value="NOT_ANNOTATED_CDS"/>
    <property type="molecule type" value="Genomic_DNA"/>
</dbReference>
<reference evidence="4" key="2">
    <citation type="submission" date="2020-05" db="UniProtKB">
        <authorList>
            <consortium name="EnsemblMetazoa"/>
        </authorList>
    </citation>
    <scope>IDENTIFICATION</scope>
</reference>
<comment type="caution">
    <text evidence="1">Lacks conserved residue(s) required for the propagation of feature annotation.</text>
</comment>
<evidence type="ECO:0000313" key="4">
    <source>
        <dbReference type="EnsemblMetazoa" id="ASIC012586-PA"/>
    </source>
</evidence>
<dbReference type="AlphaFoldDB" id="A0A084W386"/>
<dbReference type="InterPro" id="IPR001190">
    <property type="entry name" value="SRCR"/>
</dbReference>
<evidence type="ECO:0000259" key="2">
    <source>
        <dbReference type="PROSITE" id="PS50287"/>
    </source>
</evidence>
<dbReference type="EnsemblMetazoa" id="ASIC012586-RA">
    <property type="protein sequence ID" value="ASIC012586-PA"/>
    <property type="gene ID" value="ASIC012586"/>
</dbReference>
<feature type="domain" description="SRCR" evidence="2">
    <location>
        <begin position="46"/>
        <end position="105"/>
    </location>
</feature>
<dbReference type="Proteomes" id="UP000030765">
    <property type="component" value="Unassembled WGS sequence"/>
</dbReference>
<dbReference type="GO" id="GO:0016020">
    <property type="term" value="C:membrane"/>
    <property type="evidence" value="ECO:0007669"/>
    <property type="project" value="InterPro"/>
</dbReference>
<evidence type="ECO:0000313" key="5">
    <source>
        <dbReference type="Proteomes" id="UP000030765"/>
    </source>
</evidence>
<proteinExistence type="predicted"/>